<protein>
    <submittedName>
        <fullName evidence="1">Uncharacterized protein</fullName>
    </submittedName>
</protein>
<accession>A0ABD2XH84</accession>
<evidence type="ECO:0000313" key="1">
    <source>
        <dbReference type="EMBL" id="KAL3404826.1"/>
    </source>
</evidence>
<dbReference type="AlphaFoldDB" id="A0ABD2XH84"/>
<evidence type="ECO:0000313" key="2">
    <source>
        <dbReference type="Proteomes" id="UP001627154"/>
    </source>
</evidence>
<dbReference type="Proteomes" id="UP001627154">
    <property type="component" value="Unassembled WGS sequence"/>
</dbReference>
<name>A0ABD2XH84_9HYME</name>
<proteinExistence type="predicted"/>
<reference evidence="1 2" key="1">
    <citation type="journal article" date="2024" name="bioRxiv">
        <title>A reference genome for Trichogramma kaykai: A tiny desert-dwelling parasitoid wasp with competing sex-ratio distorters.</title>
        <authorList>
            <person name="Culotta J."/>
            <person name="Lindsey A.R."/>
        </authorList>
    </citation>
    <scope>NUCLEOTIDE SEQUENCE [LARGE SCALE GENOMIC DNA]</scope>
    <source>
        <strain evidence="1 2">KSX58</strain>
    </source>
</reference>
<comment type="caution">
    <text evidence="1">The sequence shown here is derived from an EMBL/GenBank/DDBJ whole genome shotgun (WGS) entry which is preliminary data.</text>
</comment>
<organism evidence="1 2">
    <name type="scientific">Trichogramma kaykai</name>
    <dbReference type="NCBI Taxonomy" id="54128"/>
    <lineage>
        <taxon>Eukaryota</taxon>
        <taxon>Metazoa</taxon>
        <taxon>Ecdysozoa</taxon>
        <taxon>Arthropoda</taxon>
        <taxon>Hexapoda</taxon>
        <taxon>Insecta</taxon>
        <taxon>Pterygota</taxon>
        <taxon>Neoptera</taxon>
        <taxon>Endopterygota</taxon>
        <taxon>Hymenoptera</taxon>
        <taxon>Apocrita</taxon>
        <taxon>Proctotrupomorpha</taxon>
        <taxon>Chalcidoidea</taxon>
        <taxon>Trichogrammatidae</taxon>
        <taxon>Trichogramma</taxon>
    </lineage>
</organism>
<keyword evidence="2" id="KW-1185">Reference proteome</keyword>
<sequence length="104" mass="12146">MVVFFATIYQGIFSESEFQKGKINTIKKKVSRKEQKRYRVGVAKRVLYISYVRRKSIARFIALARAVSRNIPYRRVINKKIRSSISSCDTDARVIKDHASRPCF</sequence>
<dbReference type="EMBL" id="JBJJXI010000022">
    <property type="protein sequence ID" value="KAL3404826.1"/>
    <property type="molecule type" value="Genomic_DNA"/>
</dbReference>
<gene>
    <name evidence="1" type="ORF">TKK_002494</name>
</gene>